<dbReference type="InterPro" id="IPR011701">
    <property type="entry name" value="MFS"/>
</dbReference>
<dbReference type="PATRIC" id="fig|135735.6.peg.2497"/>
<dbReference type="InterPro" id="IPR036259">
    <property type="entry name" value="MFS_trans_sf"/>
</dbReference>
<dbReference type="GO" id="GO:0046943">
    <property type="term" value="F:carboxylic acid transmembrane transporter activity"/>
    <property type="evidence" value="ECO:0007669"/>
    <property type="project" value="TreeGrafter"/>
</dbReference>
<dbReference type="PANTHER" id="PTHR23508:SF10">
    <property type="entry name" value="CARBOXYLIC ACID TRANSPORTER PROTEIN HOMOLOG"/>
    <property type="match status" value="1"/>
</dbReference>
<keyword evidence="4" id="KW-1133">Transmembrane helix</keyword>
<dbReference type="PROSITE" id="PS00217">
    <property type="entry name" value="SUGAR_TRANSPORT_2"/>
    <property type="match status" value="1"/>
</dbReference>
<dbReference type="InterPro" id="IPR005829">
    <property type="entry name" value="Sugar_transporter_CS"/>
</dbReference>
<dbReference type="EMBL" id="CP011974">
    <property type="protein sequence ID" value="AKO92733.1"/>
    <property type="molecule type" value="Genomic_DNA"/>
</dbReference>
<evidence type="ECO:0000313" key="7">
    <source>
        <dbReference type="Proteomes" id="UP000036202"/>
    </source>
</evidence>
<name>A0A0H4KWM6_9BACI</name>
<dbReference type="Proteomes" id="UP000036202">
    <property type="component" value="Chromosome"/>
</dbReference>
<keyword evidence="5" id="KW-0472">Membrane</keyword>
<evidence type="ECO:0000256" key="2">
    <source>
        <dbReference type="ARBA" id="ARBA00022448"/>
    </source>
</evidence>
<dbReference type="RefSeq" id="WP_040057593.1">
    <property type="nucleotide sequence ID" value="NZ_CP011974.1"/>
</dbReference>
<reference evidence="6 7" key="1">
    <citation type="journal article" date="2015" name="PLoS ONE">
        <title>Genome Sequence of Bacillus endophyticus and Analysis of Its Companion Mechanism in the Ketogulonigenium vulgare-Bacillus Strain Consortium.</title>
        <authorList>
            <person name="Jia N."/>
            <person name="Du J."/>
            <person name="Ding M.Z."/>
            <person name="Gao F."/>
            <person name="Yuan Y.J."/>
        </authorList>
    </citation>
    <scope>NUCLEOTIDE SEQUENCE [LARGE SCALE GENOMIC DNA]</scope>
    <source>
        <strain evidence="6 7">Hbe603</strain>
    </source>
</reference>
<evidence type="ECO:0000256" key="4">
    <source>
        <dbReference type="ARBA" id="ARBA00022989"/>
    </source>
</evidence>
<accession>A0A1X7EB91</accession>
<dbReference type="InterPro" id="IPR020846">
    <property type="entry name" value="MFS_dom"/>
</dbReference>
<dbReference type="AlphaFoldDB" id="A0A0H4KWM6"/>
<evidence type="ECO:0000256" key="5">
    <source>
        <dbReference type="ARBA" id="ARBA00023136"/>
    </source>
</evidence>
<keyword evidence="7" id="KW-1185">Reference proteome</keyword>
<dbReference type="GO" id="GO:0005886">
    <property type="term" value="C:plasma membrane"/>
    <property type="evidence" value="ECO:0007669"/>
    <property type="project" value="UniProtKB-SubCell"/>
</dbReference>
<keyword evidence="3" id="KW-0812">Transmembrane</keyword>
<dbReference type="GeneID" id="93701442"/>
<organism evidence="6 7">
    <name type="scientific">Priestia filamentosa</name>
    <dbReference type="NCBI Taxonomy" id="1402861"/>
    <lineage>
        <taxon>Bacteria</taxon>
        <taxon>Bacillati</taxon>
        <taxon>Bacillota</taxon>
        <taxon>Bacilli</taxon>
        <taxon>Bacillales</taxon>
        <taxon>Bacillaceae</taxon>
        <taxon>Priestia</taxon>
    </lineage>
</organism>
<dbReference type="PROSITE" id="PS50850">
    <property type="entry name" value="MFS"/>
    <property type="match status" value="1"/>
</dbReference>
<evidence type="ECO:0000256" key="3">
    <source>
        <dbReference type="ARBA" id="ARBA00022692"/>
    </source>
</evidence>
<dbReference type="PANTHER" id="PTHR23508">
    <property type="entry name" value="CARBOXYLIC ACID TRANSPORTER PROTEIN HOMOLOG"/>
    <property type="match status" value="1"/>
</dbReference>
<keyword evidence="2" id="KW-0813">Transport</keyword>
<comment type="subcellular location">
    <subcellularLocation>
        <location evidence="1">Cell membrane</location>
        <topology evidence="1">Multi-pass membrane protein</topology>
    </subcellularLocation>
</comment>
<accession>A0A0H4KWM6</accession>
<gene>
    <name evidence="6" type="ORF">BEH_11915</name>
</gene>
<dbReference type="CDD" id="cd17365">
    <property type="entry name" value="MFS_PcaK_like"/>
    <property type="match status" value="1"/>
</dbReference>
<proteinExistence type="predicted"/>
<dbReference type="SUPFAM" id="SSF103473">
    <property type="entry name" value="MFS general substrate transporter"/>
    <property type="match status" value="1"/>
</dbReference>
<dbReference type="KEGG" id="beo:BEH_11915"/>
<reference evidence="7" key="2">
    <citation type="submission" date="2015-06" db="EMBL/GenBank/DDBJ databases">
        <title>Genome Sequence of Bacillus endophyticus and Analysis of its Companion Mechanism in the Ketogulonigenium vulgare-Bacillus strain Consortium.</title>
        <authorList>
            <person name="Jia N."/>
            <person name="Du J."/>
            <person name="Ding M.-Z."/>
            <person name="Gao F."/>
            <person name="Yuan Y.-J."/>
        </authorList>
    </citation>
    <scope>NUCLEOTIDE SEQUENCE [LARGE SCALE GENOMIC DNA]</scope>
    <source>
        <strain evidence="7">Hbe603</strain>
    </source>
</reference>
<evidence type="ECO:0000256" key="1">
    <source>
        <dbReference type="ARBA" id="ARBA00004651"/>
    </source>
</evidence>
<dbReference type="Gene3D" id="1.20.1250.20">
    <property type="entry name" value="MFS general substrate transporter like domains"/>
    <property type="match status" value="1"/>
</dbReference>
<sequence>MKTITVSEIIEHQKFSRFHLKLLICCMFIIICDGYDMFMLGTIIPSLIQEWNISPIEAGALSSYALIGMMLGALIFGPVADKMGRKNVILTCTVIFSVFTFTSGFANGFIAFGIQRFIAGLGLGGVMPNLVALVTEYAPKKLRSTLVSIMFSGHALGGVVASIGAIYLIPSLGWRSVVWLAALPLLFLPILYKVLPESLNFYVLRHQKKCLVCLLNQINKENNYGETDEFIINTEIHTGFPVKGLFSEKRALSTLMFWLSFFMCLLVMYGLSTWLPKIMQGAGYPLGSSLTFLLVLNVGAVIGAIVGGKLADRFGSRRILISYFLVAFSSLLLLSFKPNMIFLYILLAIAGGTTTGTQIIINAYVSQYYPSAIRSTGIGWALGIGRIGGIMGPMLVGILLSQQYSLQVNFLAFAIPCLISLFAIYFVQEKYSQDHQVITPSQNISEIL</sequence>
<protein>
    <submittedName>
        <fullName evidence="6">MFS transporter</fullName>
    </submittedName>
</protein>
<dbReference type="Pfam" id="PF07690">
    <property type="entry name" value="MFS_1"/>
    <property type="match status" value="1"/>
</dbReference>
<evidence type="ECO:0000313" key="6">
    <source>
        <dbReference type="EMBL" id="AKO92733.1"/>
    </source>
</evidence>